<dbReference type="InterPro" id="IPR004300">
    <property type="entry name" value="Glyco_hydro_57_N"/>
</dbReference>
<evidence type="ECO:0000256" key="2">
    <source>
        <dbReference type="ARBA" id="ARBA00023277"/>
    </source>
</evidence>
<comment type="similarity">
    <text evidence="1">Belongs to the glycosyl hydrolase 57 family.</text>
</comment>
<organism evidence="4">
    <name type="scientific">Arcobacter sp. AZ-2023</name>
    <dbReference type="NCBI Taxonomy" id="3074453"/>
    <lineage>
        <taxon>Bacteria</taxon>
        <taxon>Pseudomonadati</taxon>
        <taxon>Campylobacterota</taxon>
        <taxon>Epsilonproteobacteria</taxon>
        <taxon>Campylobacterales</taxon>
        <taxon>Arcobacteraceae</taxon>
        <taxon>Arcobacter</taxon>
    </lineage>
</organism>
<dbReference type="Gene3D" id="3.20.110.20">
    <property type="match status" value="1"/>
</dbReference>
<keyword evidence="2" id="KW-0119">Carbohydrate metabolism</keyword>
<dbReference type="GO" id="GO:0005975">
    <property type="term" value="P:carbohydrate metabolic process"/>
    <property type="evidence" value="ECO:0007669"/>
    <property type="project" value="InterPro"/>
</dbReference>
<dbReference type="CDD" id="cd10794">
    <property type="entry name" value="GH57N_PfGalA_like"/>
    <property type="match status" value="1"/>
</dbReference>
<reference evidence="4" key="1">
    <citation type="submission" date="2023-09" db="EMBL/GenBank/DDBJ databases">
        <title>Arcobacter tbilisiensis sp. nov. isolated from chicken meat in Tbilisi, Georgia.</title>
        <authorList>
            <person name="Matthias R."/>
            <person name="Zautner A.E."/>
        </authorList>
    </citation>
    <scope>NUCLEOTIDE SEQUENCE</scope>
    <source>
        <strain evidence="4">LEO 52</strain>
    </source>
</reference>
<dbReference type="Pfam" id="PF03065">
    <property type="entry name" value="Glyco_hydro_57"/>
    <property type="match status" value="1"/>
</dbReference>
<dbReference type="AlphaFoldDB" id="A0AA96IF27"/>
<dbReference type="InterPro" id="IPR052046">
    <property type="entry name" value="GH57_Enzymes"/>
</dbReference>
<dbReference type="PANTHER" id="PTHR36306">
    <property type="entry name" value="ALPHA-AMYLASE-RELATED-RELATED"/>
    <property type="match status" value="1"/>
</dbReference>
<dbReference type="InterPro" id="IPR011330">
    <property type="entry name" value="Glyco_hydro/deAcase_b/a-brl"/>
</dbReference>
<dbReference type="PANTHER" id="PTHR36306:SF1">
    <property type="entry name" value="ALPHA-AMYLASE-RELATED"/>
    <property type="match status" value="1"/>
</dbReference>
<evidence type="ECO:0000313" key="4">
    <source>
        <dbReference type="EMBL" id="WNL29760.1"/>
    </source>
</evidence>
<dbReference type="SUPFAM" id="SSF88713">
    <property type="entry name" value="Glycoside hydrolase/deacetylase"/>
    <property type="match status" value="1"/>
</dbReference>
<dbReference type="EMBL" id="CP134854">
    <property type="protein sequence ID" value="WNL29760.1"/>
    <property type="molecule type" value="Genomic_DNA"/>
</dbReference>
<dbReference type="GO" id="GO:0003824">
    <property type="term" value="F:catalytic activity"/>
    <property type="evidence" value="ECO:0007669"/>
    <property type="project" value="InterPro"/>
</dbReference>
<evidence type="ECO:0000259" key="3">
    <source>
        <dbReference type="Pfam" id="PF03065"/>
    </source>
</evidence>
<feature type="domain" description="Glycoside hydrolase family 57 N-terminal" evidence="3">
    <location>
        <begin position="20"/>
        <end position="177"/>
    </location>
</feature>
<sequence length="635" mass="74525">MDKVCYKIYHANLAFSAIPEEKIKEVIDKSYFPLLDFIEKTQTKIGLEISAYSLEVIEQFRPIWIQRFINLYQKGLIELIGSGYMQIIAPLIPYEVNLKNQKIGLEVYKNILGIIPTVVFVNEQTFSSSLVDLYEEVGYKAFVMEWNNSYSLNNKIKKSLEYSPVLVKGVKKTLPVLWSDTILFQQFQRVVHCEQDINSYINFVKKYTKKHRAIPIYSSDLEIFNFRPGRFETEQIIKTDEWQNITNIIQELKKDFTFELPSKILKDYLVKKERKISLTTKTNPIIVKKQDKYSLSRWAACGRGANYINTLCFRYFQKIKNSKDIFQWKFLLKYWGSDYRTHITEDKWKKAIADLEKVTNLKLDKKLSLKETNQYFLEKSHYIIFEKNDLKIIFDKKKGLTLDSIFIGNKKFPICTLKHGELDLIKHGADFFTGTTIIESAETKKISDLIEVEKINFYEIDDNNFKIEVSIEMRQGIKELKSWTIDTKKYTIEFDLFIDCPIFIRGSIRVGVITLDKTFALKDGIIKVKNGNEYYEKIELKNSEINQHTSKSLTQSSVSGLGCTNGITKFKNDDFSFKIELDREKSYPFVMLQNNKDKFGYLTRLYFSLQELDDTLKESQKNSKYNLNYVVYLKG</sequence>
<protein>
    <recommendedName>
        <fullName evidence="3">Glycoside hydrolase family 57 N-terminal domain-containing protein</fullName>
    </recommendedName>
</protein>
<proteinExistence type="inferred from homology"/>
<accession>A0AA96IF27</accession>
<evidence type="ECO:0000256" key="1">
    <source>
        <dbReference type="ARBA" id="ARBA00006821"/>
    </source>
</evidence>
<name>A0AA96IF27_9BACT</name>
<gene>
    <name evidence="4" type="ORF">RMQ68_10405</name>
</gene>